<reference evidence="2" key="1">
    <citation type="submission" date="2022-10" db="EMBL/GenBank/DDBJ databases">
        <title>Genome sequence of Actinomyces israelii ATCC 10048.</title>
        <authorList>
            <person name="Watt R.M."/>
            <person name="Tong W.M."/>
        </authorList>
    </citation>
    <scope>NUCLEOTIDE SEQUENCE</scope>
    <source>
        <strain evidence="2">ATCC 10048</strain>
    </source>
</reference>
<feature type="domain" description="TadE-like" evidence="1">
    <location>
        <begin position="3"/>
        <end position="39"/>
    </location>
</feature>
<dbReference type="Pfam" id="PF07811">
    <property type="entry name" value="TadE"/>
    <property type="match status" value="1"/>
</dbReference>
<keyword evidence="3" id="KW-1185">Reference proteome</keyword>
<comment type="caution">
    <text evidence="2">The sequence shown here is derived from an EMBL/GenBank/DDBJ whole genome shotgun (WGS) entry which is preliminary data.</text>
</comment>
<organism evidence="2 3">
    <name type="scientific">Actinomyces israelii</name>
    <dbReference type="NCBI Taxonomy" id="1659"/>
    <lineage>
        <taxon>Bacteria</taxon>
        <taxon>Bacillati</taxon>
        <taxon>Actinomycetota</taxon>
        <taxon>Actinomycetes</taxon>
        <taxon>Actinomycetales</taxon>
        <taxon>Actinomycetaceae</taxon>
        <taxon>Actinomyces</taxon>
    </lineage>
</organism>
<evidence type="ECO:0000313" key="3">
    <source>
        <dbReference type="Proteomes" id="UP001072034"/>
    </source>
</evidence>
<sequence length="124" mass="12386">MDFALVSVLVIAVCAALLQLALGLHVRNVLIDAAGEGARRAALVGGTEAEAAARVDMLADAALADGYVENVTVSRTVVGGTPVVRAEVTAPLPVLGLLGPAGRLRVTGHAVDEAALVAGSREGP</sequence>
<evidence type="ECO:0000259" key="1">
    <source>
        <dbReference type="Pfam" id="PF07811"/>
    </source>
</evidence>
<proteinExistence type="predicted"/>
<evidence type="ECO:0000313" key="2">
    <source>
        <dbReference type="EMBL" id="MCZ0859027.1"/>
    </source>
</evidence>
<dbReference type="Proteomes" id="UP001072034">
    <property type="component" value="Unassembled WGS sequence"/>
</dbReference>
<accession>A0ABT4IBB0</accession>
<gene>
    <name evidence="2" type="ORF">OHJ16_13355</name>
</gene>
<dbReference type="InterPro" id="IPR012495">
    <property type="entry name" value="TadE-like_dom"/>
</dbReference>
<name>A0ABT4IBB0_9ACTO</name>
<dbReference type="EMBL" id="JAPTMY010000036">
    <property type="protein sequence ID" value="MCZ0859027.1"/>
    <property type="molecule type" value="Genomic_DNA"/>
</dbReference>
<protein>
    <submittedName>
        <fullName evidence="2">Pilus assembly protein</fullName>
    </submittedName>
</protein>
<dbReference type="RefSeq" id="WP_268918331.1">
    <property type="nucleotide sequence ID" value="NZ_CAJPNG010000095.1"/>
</dbReference>